<dbReference type="GO" id="GO:0016746">
    <property type="term" value="F:acyltransferase activity"/>
    <property type="evidence" value="ECO:0007669"/>
    <property type="project" value="UniProtKB-KW"/>
</dbReference>
<dbReference type="PANTHER" id="PTHR43877">
    <property type="entry name" value="AMINOALKYLPHOSPHONATE N-ACETYLTRANSFERASE-RELATED-RELATED"/>
    <property type="match status" value="1"/>
</dbReference>
<dbReference type="EC" id="2.3.1.-" evidence="4"/>
<dbReference type="Proteomes" id="UP001596157">
    <property type="component" value="Unassembled WGS sequence"/>
</dbReference>
<dbReference type="PANTHER" id="PTHR43877:SF2">
    <property type="entry name" value="AMINOALKYLPHOSPHONATE N-ACETYLTRANSFERASE-RELATED"/>
    <property type="match status" value="1"/>
</dbReference>
<dbReference type="RefSeq" id="WP_378250112.1">
    <property type="nucleotide sequence ID" value="NZ_JBHSKF010000015.1"/>
</dbReference>
<name>A0ABW0EVF7_9PSEU</name>
<reference evidence="5" key="1">
    <citation type="journal article" date="2019" name="Int. J. Syst. Evol. Microbiol.">
        <title>The Global Catalogue of Microorganisms (GCM) 10K type strain sequencing project: providing services to taxonomists for standard genome sequencing and annotation.</title>
        <authorList>
            <consortium name="The Broad Institute Genomics Platform"/>
            <consortium name="The Broad Institute Genome Sequencing Center for Infectious Disease"/>
            <person name="Wu L."/>
            <person name="Ma J."/>
        </authorList>
    </citation>
    <scope>NUCLEOTIDE SEQUENCE [LARGE SCALE GENOMIC DNA]</scope>
    <source>
        <strain evidence="5">CCUG 59778</strain>
    </source>
</reference>
<feature type="domain" description="N-acetyltransferase" evidence="3">
    <location>
        <begin position="23"/>
        <end position="163"/>
    </location>
</feature>
<protein>
    <submittedName>
        <fullName evidence="4">GNAT family N-acetyltransferase</fullName>
        <ecNumber evidence="4">2.3.1.-</ecNumber>
    </submittedName>
</protein>
<evidence type="ECO:0000256" key="2">
    <source>
        <dbReference type="ARBA" id="ARBA00023315"/>
    </source>
</evidence>
<dbReference type="SUPFAM" id="SSF55729">
    <property type="entry name" value="Acyl-CoA N-acyltransferases (Nat)"/>
    <property type="match status" value="1"/>
</dbReference>
<dbReference type="PROSITE" id="PS51186">
    <property type="entry name" value="GNAT"/>
    <property type="match status" value="1"/>
</dbReference>
<gene>
    <name evidence="4" type="ORF">ACFPM7_24520</name>
</gene>
<evidence type="ECO:0000313" key="4">
    <source>
        <dbReference type="EMBL" id="MFC5290230.1"/>
    </source>
</evidence>
<keyword evidence="1 4" id="KW-0808">Transferase</keyword>
<evidence type="ECO:0000259" key="3">
    <source>
        <dbReference type="PROSITE" id="PS51186"/>
    </source>
</evidence>
<proteinExistence type="predicted"/>
<dbReference type="EMBL" id="JBHSKF010000015">
    <property type="protein sequence ID" value="MFC5290230.1"/>
    <property type="molecule type" value="Genomic_DNA"/>
</dbReference>
<sequence length="163" mass="16908">MHTTPSAPRWTVAAVDVTDPTAVAIRREYLADVIASYWGRPATAAEVDAEDTGDAALAPPTGAFLVGSADGTDAGCAGVVLVEPGVAELKRLYVRPPLRGTGGGAALLAAAEAGALALGARRIRLDTRLDLAAARALYARRGYRDIAPFTDDPFAQVFLGKTF</sequence>
<dbReference type="InterPro" id="IPR000182">
    <property type="entry name" value="GNAT_dom"/>
</dbReference>
<organism evidence="4 5">
    <name type="scientific">Actinokineospora guangxiensis</name>
    <dbReference type="NCBI Taxonomy" id="1490288"/>
    <lineage>
        <taxon>Bacteria</taxon>
        <taxon>Bacillati</taxon>
        <taxon>Actinomycetota</taxon>
        <taxon>Actinomycetes</taxon>
        <taxon>Pseudonocardiales</taxon>
        <taxon>Pseudonocardiaceae</taxon>
        <taxon>Actinokineospora</taxon>
    </lineage>
</organism>
<dbReference type="InterPro" id="IPR016181">
    <property type="entry name" value="Acyl_CoA_acyltransferase"/>
</dbReference>
<comment type="caution">
    <text evidence="4">The sequence shown here is derived from an EMBL/GenBank/DDBJ whole genome shotgun (WGS) entry which is preliminary data.</text>
</comment>
<keyword evidence="5" id="KW-1185">Reference proteome</keyword>
<dbReference type="InterPro" id="IPR050832">
    <property type="entry name" value="Bact_Acetyltransf"/>
</dbReference>
<dbReference type="Gene3D" id="3.40.630.30">
    <property type="match status" value="1"/>
</dbReference>
<evidence type="ECO:0000313" key="5">
    <source>
        <dbReference type="Proteomes" id="UP001596157"/>
    </source>
</evidence>
<dbReference type="Pfam" id="PF00583">
    <property type="entry name" value="Acetyltransf_1"/>
    <property type="match status" value="1"/>
</dbReference>
<evidence type="ECO:0000256" key="1">
    <source>
        <dbReference type="ARBA" id="ARBA00022679"/>
    </source>
</evidence>
<keyword evidence="2 4" id="KW-0012">Acyltransferase</keyword>
<accession>A0ABW0EVF7</accession>